<proteinExistence type="inferred from homology"/>
<evidence type="ECO:0000256" key="1">
    <source>
        <dbReference type="ARBA" id="ARBA00000707"/>
    </source>
</evidence>
<evidence type="ECO:0000256" key="4">
    <source>
        <dbReference type="ARBA" id="ARBA00012759"/>
    </source>
</evidence>
<keyword evidence="12" id="KW-0175">Coiled coil</keyword>
<dbReference type="GO" id="GO:0016579">
    <property type="term" value="P:protein deubiquitination"/>
    <property type="evidence" value="ECO:0007669"/>
    <property type="project" value="TreeGrafter"/>
</dbReference>
<dbReference type="SUPFAM" id="SSF54001">
    <property type="entry name" value="Cysteine proteinases"/>
    <property type="match status" value="2"/>
</dbReference>
<feature type="compositionally biased region" description="Polar residues" evidence="13">
    <location>
        <begin position="759"/>
        <end position="784"/>
    </location>
</feature>
<dbReference type="Gene3D" id="3.40.532.10">
    <property type="entry name" value="Peptidase C12, ubiquitin carboxyl-terminal hydrolase"/>
    <property type="match status" value="1"/>
</dbReference>
<dbReference type="Pfam" id="PF18031">
    <property type="entry name" value="UCH_C"/>
    <property type="match status" value="1"/>
</dbReference>
<feature type="domain" description="UCH catalytic" evidence="15">
    <location>
        <begin position="53"/>
        <end position="385"/>
    </location>
</feature>
<dbReference type="GO" id="GO:0006325">
    <property type="term" value="P:chromatin organization"/>
    <property type="evidence" value="ECO:0007669"/>
    <property type="project" value="UniProtKB-KW"/>
</dbReference>
<keyword evidence="7 11" id="KW-0378">Hydrolase</keyword>
<dbReference type="GO" id="GO:0005737">
    <property type="term" value="C:cytoplasm"/>
    <property type="evidence" value="ECO:0007669"/>
    <property type="project" value="TreeGrafter"/>
</dbReference>
<organism evidence="16 17">
    <name type="scientific">Hymenolepis diminuta</name>
    <name type="common">Rat tapeworm</name>
    <dbReference type="NCBI Taxonomy" id="6216"/>
    <lineage>
        <taxon>Eukaryota</taxon>
        <taxon>Metazoa</taxon>
        <taxon>Spiralia</taxon>
        <taxon>Lophotrochozoa</taxon>
        <taxon>Platyhelminthes</taxon>
        <taxon>Cestoda</taxon>
        <taxon>Eucestoda</taxon>
        <taxon>Cyclophyllidea</taxon>
        <taxon>Hymenolepididae</taxon>
        <taxon>Hymenolepis</taxon>
    </lineage>
</organism>
<dbReference type="Gene3D" id="1.20.58.860">
    <property type="match status" value="1"/>
</dbReference>
<keyword evidence="6 11" id="KW-0833">Ubl conjugation pathway</keyword>
<feature type="region of interest" description="Disordered" evidence="13">
    <location>
        <begin position="537"/>
        <end position="611"/>
    </location>
</feature>
<evidence type="ECO:0000256" key="11">
    <source>
        <dbReference type="PROSITE-ProRule" id="PRU01393"/>
    </source>
</evidence>
<gene>
    <name evidence="16" type="ORF">WMSIL1_LOCUS5061</name>
</gene>
<keyword evidence="17" id="KW-1185">Reference proteome</keyword>
<keyword evidence="9" id="KW-0156">Chromatin regulator</keyword>
<evidence type="ECO:0000256" key="12">
    <source>
        <dbReference type="SAM" id="Coils"/>
    </source>
</evidence>
<evidence type="ECO:0000256" key="14">
    <source>
        <dbReference type="SAM" id="Phobius"/>
    </source>
</evidence>
<feature type="coiled-coil region" evidence="12">
    <location>
        <begin position="388"/>
        <end position="415"/>
    </location>
</feature>
<keyword evidence="14" id="KW-0472">Membrane</keyword>
<dbReference type="GO" id="GO:0005634">
    <property type="term" value="C:nucleus"/>
    <property type="evidence" value="ECO:0007669"/>
    <property type="project" value="UniProtKB-SubCell"/>
</dbReference>
<feature type="transmembrane region" description="Helical" evidence="14">
    <location>
        <begin position="6"/>
        <end position="26"/>
    </location>
</feature>
<dbReference type="InterPro" id="IPR038765">
    <property type="entry name" value="Papain-like_cys_pep_sf"/>
</dbReference>
<feature type="region of interest" description="Disordered" evidence="13">
    <location>
        <begin position="710"/>
        <end position="736"/>
    </location>
</feature>
<feature type="site" description="Important for enzyme activity" evidence="11">
    <location>
        <position position="338"/>
    </location>
</feature>
<reference evidence="16 17" key="1">
    <citation type="submission" date="2019-07" db="EMBL/GenBank/DDBJ databases">
        <authorList>
            <person name="Jastrzebski P J."/>
            <person name="Paukszto L."/>
            <person name="Jastrzebski P J."/>
        </authorList>
    </citation>
    <scope>NUCLEOTIDE SEQUENCE [LARGE SCALE GENOMIC DNA]</scope>
    <source>
        <strain evidence="16 17">WMS-il1</strain>
    </source>
</reference>
<keyword evidence="14" id="KW-0812">Transmembrane</keyword>
<dbReference type="GO" id="GO:0006511">
    <property type="term" value="P:ubiquitin-dependent protein catabolic process"/>
    <property type="evidence" value="ECO:0007669"/>
    <property type="project" value="UniProtKB-UniRule"/>
</dbReference>
<comment type="subcellular location">
    <subcellularLocation>
        <location evidence="2">Nucleus</location>
    </subcellularLocation>
</comment>
<dbReference type="InterPro" id="IPR041507">
    <property type="entry name" value="UCH_C"/>
</dbReference>
<dbReference type="EMBL" id="CABIJS010000155">
    <property type="protein sequence ID" value="VUZ44936.1"/>
    <property type="molecule type" value="Genomic_DNA"/>
</dbReference>
<sequence length="794" mass="85944">LIYFLTFSSFVVVYVIALGSLFHFIFSAYRFKINFLFIIHVRSSFGLVMGQEEWLELESDPGLFTLLVEDLGVRGVQVDEIYELSKVPTDPVFGFIFLFRWQQNEKRHNSRRSSRGGTGSLNNSQTSSIGGVDISLNLSSSAENSATNNNNNNICSISSHQNGISPKIKSEFPTADSSDPEVFFAHQIVPNSCATHSLLSILMNTYYSGVDLGPLLSEFRRATASLSPGLRGLAIGYMPPLMEAHNRHARQQISLSQCLPPSCDEAMSISVVKTAVEAAQKASSSDSENGTNGSELGHCPSSLDDTSGLITSTAIGDAGDTFHFVCFLPVGKYLYELDGLKHEPINHGLLEDPIEHNGWTRQCLDLLKQRMRDQDVRYNLMAVVPDRRMALNSRLDNLKKNQSILERTIQKLCNSNATAIQVQLEHNGSLEAINSTPDINGSPEPEDAQEQQENNTETESEDTNVENSEGVGGEVGLDGRPLTRAACRAAAAAVRSKLLKRSTSLTPSKKSSLRGFASSAPSPSSICIDLTEDSSLSGSNNNAFAVEESSEGVTTRRKGSGVKEQAPPAKYPTRSSTRRDTLASHSLANSNRGINEEEGTPSNNISSTSSSTTTAFLTTDDLSLLLASIEAKARACSSALVEEEARRQSYRVDAARRIHNYEPFIRAFLKELKEHGMLQKLVGEANANGNSGSSNGRQLRKRRRVINSSAKLAQKSTNWSASSASGSTSTTSSLMSAGNAGDGISAAGRAIKRARLTAVSANNRPSTRMSTMAGSSIPTSPSSANRRRTPRRPL</sequence>
<dbReference type="PROSITE" id="PS52049">
    <property type="entry name" value="ULD"/>
    <property type="match status" value="1"/>
</dbReference>
<dbReference type="InterPro" id="IPR036959">
    <property type="entry name" value="Peptidase_C12_UCH_sf"/>
</dbReference>
<dbReference type="EC" id="3.4.19.12" evidence="4 11"/>
<feature type="compositionally biased region" description="Low complexity" evidence="13">
    <location>
        <begin position="716"/>
        <end position="736"/>
    </location>
</feature>
<feature type="region of interest" description="Disordered" evidence="13">
    <location>
        <begin position="432"/>
        <end position="479"/>
    </location>
</feature>
<keyword evidence="5 11" id="KW-0645">Protease</keyword>
<dbReference type="GO" id="GO:0004843">
    <property type="term" value="F:cysteine-type deubiquitinase activity"/>
    <property type="evidence" value="ECO:0007669"/>
    <property type="project" value="UniProtKB-UniRule"/>
</dbReference>
<feature type="compositionally biased region" description="Acidic residues" evidence="13">
    <location>
        <begin position="444"/>
        <end position="464"/>
    </location>
</feature>
<dbReference type="Pfam" id="PF01088">
    <property type="entry name" value="Peptidase_C12"/>
    <property type="match status" value="2"/>
</dbReference>
<evidence type="ECO:0000256" key="5">
    <source>
        <dbReference type="ARBA" id="ARBA00022670"/>
    </source>
</evidence>
<feature type="active site" description="Proton donor" evidence="11">
    <location>
        <position position="323"/>
    </location>
</feature>
<evidence type="ECO:0000313" key="17">
    <source>
        <dbReference type="Proteomes" id="UP000321570"/>
    </source>
</evidence>
<comment type="catalytic activity">
    <reaction evidence="1 11">
        <text>Thiol-dependent hydrolysis of ester, thioester, amide, peptide and isopeptide bonds formed by the C-terminal Gly of ubiquitin (a 76-residue protein attached to proteins as an intracellular targeting signal).</text>
        <dbReference type="EC" id="3.4.19.12"/>
    </reaction>
</comment>
<dbReference type="Proteomes" id="UP000321570">
    <property type="component" value="Unassembled WGS sequence"/>
</dbReference>
<keyword evidence="14" id="KW-1133">Transmembrane helix</keyword>
<comment type="similarity">
    <text evidence="3">Belongs to the peptidase C12 family. BAP1 subfamily.</text>
</comment>
<feature type="active site" description="Nucleophile" evidence="11">
    <location>
        <position position="193"/>
    </location>
</feature>
<feature type="region of interest" description="Disordered" evidence="13">
    <location>
        <begin position="756"/>
        <end position="794"/>
    </location>
</feature>
<feature type="site" description="Transition state stabilizer" evidence="11">
    <location>
        <position position="187"/>
    </location>
</feature>
<keyword evidence="8 11" id="KW-0788">Thiol protease</keyword>
<name>A0A564YCK5_HYMDI</name>
<protein>
    <recommendedName>
        <fullName evidence="4 11">ubiquitinyl hydrolase 1</fullName>
        <ecNumber evidence="4 11">3.4.19.12</ecNumber>
    </recommendedName>
</protein>
<feature type="region of interest" description="Disordered" evidence="13">
    <location>
        <begin position="497"/>
        <end position="523"/>
    </location>
</feature>
<evidence type="ECO:0000256" key="7">
    <source>
        <dbReference type="ARBA" id="ARBA00022801"/>
    </source>
</evidence>
<evidence type="ECO:0000256" key="9">
    <source>
        <dbReference type="ARBA" id="ARBA00022853"/>
    </source>
</evidence>
<evidence type="ECO:0000256" key="2">
    <source>
        <dbReference type="ARBA" id="ARBA00004123"/>
    </source>
</evidence>
<evidence type="ECO:0000313" key="16">
    <source>
        <dbReference type="EMBL" id="VUZ44936.1"/>
    </source>
</evidence>
<feature type="compositionally biased region" description="Basic residues" evidence="13">
    <location>
        <begin position="785"/>
        <end position="794"/>
    </location>
</feature>
<feature type="compositionally biased region" description="Polar residues" evidence="13">
    <location>
        <begin position="583"/>
        <end position="593"/>
    </location>
</feature>
<evidence type="ECO:0000259" key="15">
    <source>
        <dbReference type="PROSITE" id="PS52048"/>
    </source>
</evidence>
<evidence type="ECO:0000256" key="10">
    <source>
        <dbReference type="ARBA" id="ARBA00023242"/>
    </source>
</evidence>
<evidence type="ECO:0000256" key="6">
    <source>
        <dbReference type="ARBA" id="ARBA00022786"/>
    </source>
</evidence>
<accession>A0A564YCK5</accession>
<evidence type="ECO:0000256" key="3">
    <source>
        <dbReference type="ARBA" id="ARBA00007182"/>
    </source>
</evidence>
<dbReference type="InterPro" id="IPR001578">
    <property type="entry name" value="Peptidase_C12_UCH"/>
</dbReference>
<keyword evidence="10" id="KW-0539">Nucleus</keyword>
<dbReference type="PANTHER" id="PTHR10589">
    <property type="entry name" value="UBIQUITIN CARBOXYL-TERMINAL HYDROLASE"/>
    <property type="match status" value="1"/>
</dbReference>
<dbReference type="PROSITE" id="PS52048">
    <property type="entry name" value="UCH_DOMAIN"/>
    <property type="match status" value="1"/>
</dbReference>
<evidence type="ECO:0000256" key="8">
    <source>
        <dbReference type="ARBA" id="ARBA00022807"/>
    </source>
</evidence>
<dbReference type="PANTHER" id="PTHR10589:SF28">
    <property type="entry name" value="UBIQUITIN CARBOXYL-TERMINAL HYDROLASE BAP1"/>
    <property type="match status" value="1"/>
</dbReference>
<evidence type="ECO:0000256" key="13">
    <source>
        <dbReference type="SAM" id="MobiDB-lite"/>
    </source>
</evidence>
<feature type="non-terminal residue" evidence="16">
    <location>
        <position position="1"/>
    </location>
</feature>
<dbReference type="AlphaFoldDB" id="A0A564YCK5"/>